<proteinExistence type="inferred from homology"/>
<reference evidence="5" key="1">
    <citation type="submission" date="2016-04" db="EMBL/GenBank/DDBJ databases">
        <title>Cephalotus genome sequencing.</title>
        <authorList>
            <person name="Fukushima K."/>
            <person name="Hasebe M."/>
            <person name="Fang X."/>
        </authorList>
    </citation>
    <scope>NUCLEOTIDE SEQUENCE [LARGE SCALE GENOMIC DNA]</scope>
    <source>
        <strain evidence="5">cv. St1</strain>
    </source>
</reference>
<feature type="repeat" description="PPR" evidence="3">
    <location>
        <begin position="629"/>
        <end position="663"/>
    </location>
</feature>
<gene>
    <name evidence="4" type="ORF">CFOL_v3_34804</name>
</gene>
<feature type="repeat" description="PPR" evidence="3">
    <location>
        <begin position="244"/>
        <end position="278"/>
    </location>
</feature>
<keyword evidence="5" id="KW-1185">Reference proteome</keyword>
<keyword evidence="2" id="KW-0677">Repeat</keyword>
<feature type="repeat" description="PPR" evidence="3">
    <location>
        <begin position="524"/>
        <end position="558"/>
    </location>
</feature>
<feature type="repeat" description="PPR" evidence="3">
    <location>
        <begin position="279"/>
        <end position="313"/>
    </location>
</feature>
<dbReference type="Pfam" id="PF13041">
    <property type="entry name" value="PPR_2"/>
    <property type="match status" value="4"/>
</dbReference>
<evidence type="ECO:0000313" key="4">
    <source>
        <dbReference type="EMBL" id="GAV91409.1"/>
    </source>
</evidence>
<dbReference type="PROSITE" id="PS51375">
    <property type="entry name" value="PPR"/>
    <property type="match status" value="9"/>
</dbReference>
<dbReference type="NCBIfam" id="TIGR00756">
    <property type="entry name" value="PPR"/>
    <property type="match status" value="9"/>
</dbReference>
<sequence>MRRFSSLAPRAKPALKDLPQQSLTTNNFIKKKNPTKQINTTSIWQQQIRNDNIASPSSGKLTSPSVSSDKRTKFIDRGYISQILSRNDWYLLLNHEFKAKRINLVPQFIVSVLQNQENPLHSLRFYIWVSNIDPFFAKNQTFKGVLANTLYRKGPVVLSIELLQDIRNSGFRVSEDLLCILVSSWGRLGLAKYTADIFGQISFLGICPSTRLYNAVIDALVKSNSLDLAYLNFQQMSMDNCKPDRFTYNILIHGVCRIGVVDEALRLVKQMSGMGYAPNVFTYTILVDGFCNAKRVDDAFQVVENMKKRNVSPSEATIRSLVHGVFRSEPPPKAFELVVRFMEREPIFRKLACDTLIYCLSNNSMAREVAVFLRKAVDRGYLPDSSTLNVAMTCLLKGFDLIETCKILDSFNKQGVKVGFSTSLALIEALYKAGRGLDGDRYFNQMVKDGLVSNVCSYNMVIDCFCKADMMDRAVEIFEDMQHRAVAPNLITFNTLISGHCKDGEISKAREMLSKLLDSEFKPDIFTFSSIIDGLCRAHHIEDAFNCFDEMVEWGVSPNAVIYNILIRSLCVIGDVARSMRIFRKMQAVGIKPDSYSFNELIRSFCRMKKVEKAEKLFLSMLTLGLNPDNYTYGAFIKALHESGRLEEAKKMFLSMEATGCVPDSYTSNLVADILVQHGSPEEAQSIASASHGGESH</sequence>
<feature type="repeat" description="PPR" evidence="3">
    <location>
        <begin position="454"/>
        <end position="488"/>
    </location>
</feature>
<dbReference type="GO" id="GO:0006396">
    <property type="term" value="P:RNA processing"/>
    <property type="evidence" value="ECO:0007669"/>
    <property type="project" value="TreeGrafter"/>
</dbReference>
<evidence type="ECO:0000313" key="5">
    <source>
        <dbReference type="Proteomes" id="UP000187406"/>
    </source>
</evidence>
<dbReference type="PANTHER" id="PTHR47934:SF6">
    <property type="entry name" value="MITOCHONDRIAL GROUP I INTRON SPLICING FACTOR CCM1-RELATED"/>
    <property type="match status" value="1"/>
</dbReference>
<comment type="caution">
    <text evidence="4">The sequence shown here is derived from an EMBL/GenBank/DDBJ whole genome shotgun (WGS) entry which is preliminary data.</text>
</comment>
<organism evidence="4 5">
    <name type="scientific">Cephalotus follicularis</name>
    <name type="common">Albany pitcher plant</name>
    <dbReference type="NCBI Taxonomy" id="3775"/>
    <lineage>
        <taxon>Eukaryota</taxon>
        <taxon>Viridiplantae</taxon>
        <taxon>Streptophyta</taxon>
        <taxon>Embryophyta</taxon>
        <taxon>Tracheophyta</taxon>
        <taxon>Spermatophyta</taxon>
        <taxon>Magnoliopsida</taxon>
        <taxon>eudicotyledons</taxon>
        <taxon>Gunneridae</taxon>
        <taxon>Pentapetalae</taxon>
        <taxon>rosids</taxon>
        <taxon>fabids</taxon>
        <taxon>Oxalidales</taxon>
        <taxon>Cephalotaceae</taxon>
        <taxon>Cephalotus</taxon>
    </lineage>
</organism>
<dbReference type="InParanoid" id="A0A1Q3DG65"/>
<feature type="repeat" description="PPR" evidence="3">
    <location>
        <begin position="594"/>
        <end position="628"/>
    </location>
</feature>
<feature type="repeat" description="PPR" evidence="3">
    <location>
        <begin position="489"/>
        <end position="523"/>
    </location>
</feature>
<dbReference type="STRING" id="3775.A0A1Q3DG65"/>
<dbReference type="OrthoDB" id="185373at2759"/>
<dbReference type="PANTHER" id="PTHR47934">
    <property type="entry name" value="PENTATRICOPEPTIDE REPEAT-CONTAINING PROTEIN PET309, MITOCHONDRIAL"/>
    <property type="match status" value="1"/>
</dbReference>
<dbReference type="FunCoup" id="A0A1Q3DG65">
    <property type="interactions" value="128"/>
</dbReference>
<dbReference type="GO" id="GO:0003729">
    <property type="term" value="F:mRNA binding"/>
    <property type="evidence" value="ECO:0007669"/>
    <property type="project" value="TreeGrafter"/>
</dbReference>
<dbReference type="Proteomes" id="UP000187406">
    <property type="component" value="Unassembled WGS sequence"/>
</dbReference>
<dbReference type="InterPro" id="IPR011990">
    <property type="entry name" value="TPR-like_helical_dom_sf"/>
</dbReference>
<evidence type="ECO:0000256" key="3">
    <source>
        <dbReference type="PROSITE-ProRule" id="PRU00708"/>
    </source>
</evidence>
<accession>A0A1Q3DG65</accession>
<dbReference type="GO" id="GO:0005739">
    <property type="term" value="C:mitochondrion"/>
    <property type="evidence" value="ECO:0007669"/>
    <property type="project" value="TreeGrafter"/>
</dbReference>
<comment type="similarity">
    <text evidence="1">Belongs to the PPR family. P subfamily.</text>
</comment>
<dbReference type="EMBL" id="BDDD01007408">
    <property type="protein sequence ID" value="GAV91409.1"/>
    <property type="molecule type" value="Genomic_DNA"/>
</dbReference>
<feature type="repeat" description="PPR" evidence="3">
    <location>
        <begin position="559"/>
        <end position="593"/>
    </location>
</feature>
<name>A0A1Q3DG65_CEPFO</name>
<feature type="repeat" description="PPR" evidence="3">
    <location>
        <begin position="209"/>
        <end position="243"/>
    </location>
</feature>
<evidence type="ECO:0000256" key="2">
    <source>
        <dbReference type="ARBA" id="ARBA00022737"/>
    </source>
</evidence>
<dbReference type="GO" id="GO:0007005">
    <property type="term" value="P:mitochondrion organization"/>
    <property type="evidence" value="ECO:0007669"/>
    <property type="project" value="TreeGrafter"/>
</dbReference>
<dbReference type="Gene3D" id="1.25.40.10">
    <property type="entry name" value="Tetratricopeptide repeat domain"/>
    <property type="match status" value="5"/>
</dbReference>
<protein>
    <submittedName>
        <fullName evidence="4">PPR domain-containing protein/PPR_2 domain-containing protein/PPR_3 domain-containing protein</fullName>
    </submittedName>
</protein>
<dbReference type="AlphaFoldDB" id="A0A1Q3DG65"/>
<dbReference type="InterPro" id="IPR051114">
    <property type="entry name" value="Mito_RNA_Proc_CCM1"/>
</dbReference>
<dbReference type="InterPro" id="IPR002885">
    <property type="entry name" value="PPR_rpt"/>
</dbReference>
<evidence type="ECO:0000256" key="1">
    <source>
        <dbReference type="ARBA" id="ARBA00007626"/>
    </source>
</evidence>
<dbReference type="Pfam" id="PF01535">
    <property type="entry name" value="PPR"/>
    <property type="match status" value="1"/>
</dbReference>